<protein>
    <submittedName>
        <fullName evidence="1">Uncharacterized protein</fullName>
    </submittedName>
</protein>
<accession>A0A380TBH1</accession>
<gene>
    <name evidence="1" type="ORF">DF3PB_210007</name>
</gene>
<evidence type="ECO:0000313" key="1">
    <source>
        <dbReference type="EMBL" id="SUS05754.1"/>
    </source>
</evidence>
<organism evidence="1">
    <name type="scientific">metagenome</name>
    <dbReference type="NCBI Taxonomy" id="256318"/>
    <lineage>
        <taxon>unclassified sequences</taxon>
        <taxon>metagenomes</taxon>
    </lineage>
</organism>
<dbReference type="EMBL" id="UIDG01000124">
    <property type="protein sequence ID" value="SUS05754.1"/>
    <property type="molecule type" value="Genomic_DNA"/>
</dbReference>
<proteinExistence type="predicted"/>
<name>A0A380TBH1_9ZZZZ</name>
<reference evidence="1" key="1">
    <citation type="submission" date="2018-07" db="EMBL/GenBank/DDBJ databases">
        <authorList>
            <person name="Quirk P.G."/>
            <person name="Krulwich T.A."/>
        </authorList>
    </citation>
    <scope>NUCLEOTIDE SEQUENCE</scope>
</reference>
<sequence>MIAIADISGPLAVGPKIRERGLHLGDNERGPVIDADHVSAPAVGERKFAQNPIAQFNQELGSPALRAAVDQMGRGTSRPSCYVHLVFLRFLVSSAVRAALQPLPAAEPLLQAAAPSATVSPCPMALRAAANANREVPVDDT</sequence>
<dbReference type="AlphaFoldDB" id="A0A380TBH1"/>